<reference evidence="3 4" key="2">
    <citation type="submission" date="2017-02" db="EMBL/GenBank/DDBJ databases">
        <title>A genome survey and senescence transcriptome analysis in Lentinula edodes.</title>
        <authorList>
            <person name="Sakamoto Y."/>
            <person name="Nakade K."/>
            <person name="Sato S."/>
            <person name="Yoshida Y."/>
            <person name="Miyazaki K."/>
            <person name="Natsume S."/>
            <person name="Konno N."/>
        </authorList>
    </citation>
    <scope>NUCLEOTIDE SEQUENCE [LARGE SCALE GENOMIC DNA]</scope>
    <source>
        <strain evidence="3 4">NBRC 111202</strain>
    </source>
</reference>
<dbReference type="InterPro" id="IPR011047">
    <property type="entry name" value="Quinoprotein_ADH-like_sf"/>
</dbReference>
<dbReference type="GO" id="GO:0016301">
    <property type="term" value="F:kinase activity"/>
    <property type="evidence" value="ECO:0007669"/>
    <property type="project" value="UniProtKB-KW"/>
</dbReference>
<evidence type="ECO:0000256" key="2">
    <source>
        <dbReference type="SAM" id="SignalP"/>
    </source>
</evidence>
<evidence type="ECO:0000313" key="3">
    <source>
        <dbReference type="EMBL" id="GAV99546.1"/>
    </source>
</evidence>
<dbReference type="AlphaFoldDB" id="A0A1Q3DX01"/>
<dbReference type="STRING" id="5353.A0A1Q3DX01"/>
<dbReference type="Proteomes" id="UP000188533">
    <property type="component" value="Unassembled WGS sequence"/>
</dbReference>
<evidence type="ECO:0000313" key="4">
    <source>
        <dbReference type="Proteomes" id="UP000188533"/>
    </source>
</evidence>
<name>A0A1Q3DX01_LENED</name>
<protein>
    <submittedName>
        <fullName evidence="3">Protein kinase and ribonuclease</fullName>
    </submittedName>
</protein>
<feature type="compositionally biased region" description="Polar residues" evidence="1">
    <location>
        <begin position="38"/>
        <end position="47"/>
    </location>
</feature>
<feature type="region of interest" description="Disordered" evidence="1">
    <location>
        <begin position="29"/>
        <end position="66"/>
    </location>
</feature>
<accession>A0A1Q3DX01</accession>
<keyword evidence="2" id="KW-0732">Signal</keyword>
<keyword evidence="4" id="KW-1185">Reference proteome</keyword>
<feature type="chain" id="PRO_5012185233" evidence="2">
    <location>
        <begin position="25"/>
        <end position="345"/>
    </location>
</feature>
<gene>
    <name evidence="3" type="ORF">LENED_001009</name>
</gene>
<dbReference type="SUPFAM" id="SSF50998">
    <property type="entry name" value="Quinoprotein alcohol dehydrogenase-like"/>
    <property type="match status" value="1"/>
</dbReference>
<sequence>MNSYIIPLYLLAVAFFAIADIVSTGNSNKHNSYELSRHPSVNQRPHWSSSSNAGTGTGSGDPSVTLDPLQDSELLDIVLVASVDGKFHALNRTSGHSLWSMPSLAPSQGPGHVKFDFQNLTSPYPSTLAPLVRTTHNQQNNEYLLNDDELPLEDEVYIIEPQSGAIYILPSNPSSTQNPPLRRFPFTMPELVDMSPFSFSDPDGHSRLFVGRKETSMLVVELETGKIKASVGGECPWDPFDDMKDEEDSQDYELDLDELELEETDEKPVKEKIKPTEVFIGRIDYHISIHTRPSPARKMTHTFKACQAENCLLFVPTMHLQAQTIRILYYGSENFQTRLSLHLMF</sequence>
<dbReference type="EMBL" id="BDGU01000015">
    <property type="protein sequence ID" value="GAV99546.1"/>
    <property type="molecule type" value="Genomic_DNA"/>
</dbReference>
<keyword evidence="3" id="KW-0418">Kinase</keyword>
<organism evidence="3 4">
    <name type="scientific">Lentinula edodes</name>
    <name type="common">Shiitake mushroom</name>
    <name type="synonym">Lentinus edodes</name>
    <dbReference type="NCBI Taxonomy" id="5353"/>
    <lineage>
        <taxon>Eukaryota</taxon>
        <taxon>Fungi</taxon>
        <taxon>Dikarya</taxon>
        <taxon>Basidiomycota</taxon>
        <taxon>Agaricomycotina</taxon>
        <taxon>Agaricomycetes</taxon>
        <taxon>Agaricomycetidae</taxon>
        <taxon>Agaricales</taxon>
        <taxon>Marasmiineae</taxon>
        <taxon>Omphalotaceae</taxon>
        <taxon>Lentinula</taxon>
    </lineage>
</organism>
<evidence type="ECO:0000256" key="1">
    <source>
        <dbReference type="SAM" id="MobiDB-lite"/>
    </source>
</evidence>
<keyword evidence="3" id="KW-0808">Transferase</keyword>
<feature type="signal peptide" evidence="2">
    <location>
        <begin position="1"/>
        <end position="24"/>
    </location>
</feature>
<reference evidence="3 4" key="1">
    <citation type="submission" date="2016-08" db="EMBL/GenBank/DDBJ databases">
        <authorList>
            <consortium name="Lentinula edodes genome sequencing consortium"/>
            <person name="Sakamoto Y."/>
            <person name="Nakade K."/>
            <person name="Sato S."/>
            <person name="Yoshida Y."/>
            <person name="Miyazaki K."/>
            <person name="Natsume S."/>
            <person name="Konno N."/>
        </authorList>
    </citation>
    <scope>NUCLEOTIDE SEQUENCE [LARGE SCALE GENOMIC DNA]</scope>
    <source>
        <strain evidence="3 4">NBRC 111202</strain>
    </source>
</reference>
<proteinExistence type="predicted"/>
<comment type="caution">
    <text evidence="3">The sequence shown here is derived from an EMBL/GenBank/DDBJ whole genome shotgun (WGS) entry which is preliminary data.</text>
</comment>